<dbReference type="EMBL" id="CP061079">
    <property type="protein sequence ID" value="QNR49903.1"/>
    <property type="molecule type" value="Genomic_DNA"/>
</dbReference>
<accession>A0AAQ0ATH4</accession>
<gene>
    <name evidence="10" type="ORF">HLB40_10480</name>
</gene>
<dbReference type="InterPro" id="IPR058624">
    <property type="entry name" value="MdtA-like_HH"/>
</dbReference>
<feature type="domain" description="Multidrug resistance protein MdtA-like barrel-sandwich hybrid" evidence="7">
    <location>
        <begin position="71"/>
        <end position="212"/>
    </location>
</feature>
<feature type="chain" id="PRO_5042965323" evidence="5">
    <location>
        <begin position="34"/>
        <end position="396"/>
    </location>
</feature>
<dbReference type="PANTHER" id="PTHR30158:SF24">
    <property type="entry name" value="HLYD FAMILY SECRETION PROTEIN"/>
    <property type="match status" value="1"/>
</dbReference>
<dbReference type="AlphaFoldDB" id="A0AAQ0ATH4"/>
<evidence type="ECO:0000256" key="3">
    <source>
        <dbReference type="ARBA" id="ARBA00023054"/>
    </source>
</evidence>
<feature type="coiled-coil region" evidence="4">
    <location>
        <begin position="111"/>
        <end position="138"/>
    </location>
</feature>
<proteinExistence type="inferred from homology"/>
<reference evidence="10 11" key="1">
    <citation type="submission" date="2020-09" db="EMBL/GenBank/DDBJ databases">
        <title>The Genome Sequence of Pseudomonas chlororaphis strain Qlu-1 - A phenazine-derivative-producing strain.</title>
        <authorList>
            <person name="Li L."/>
            <person name="Liu K."/>
        </authorList>
    </citation>
    <scope>NUCLEOTIDE SEQUENCE [LARGE SCALE GENOMIC DNA]</scope>
    <source>
        <strain evidence="11">qlu-1</strain>
    </source>
</reference>
<evidence type="ECO:0000259" key="9">
    <source>
        <dbReference type="Pfam" id="PF25967"/>
    </source>
</evidence>
<feature type="domain" description="Multidrug resistance protein MdtA-like alpha-helical hairpin" evidence="6">
    <location>
        <begin position="112"/>
        <end position="180"/>
    </location>
</feature>
<feature type="domain" description="CusB-like beta-barrel" evidence="8">
    <location>
        <begin position="242"/>
        <end position="302"/>
    </location>
</feature>
<evidence type="ECO:0000256" key="1">
    <source>
        <dbReference type="ARBA" id="ARBA00004519"/>
    </source>
</evidence>
<dbReference type="GO" id="GO:0005886">
    <property type="term" value="C:plasma membrane"/>
    <property type="evidence" value="ECO:0007669"/>
    <property type="project" value="TreeGrafter"/>
</dbReference>
<dbReference type="Gene3D" id="2.40.420.20">
    <property type="match status" value="1"/>
</dbReference>
<dbReference type="InterPro" id="IPR058792">
    <property type="entry name" value="Beta-barrel_RND_2"/>
</dbReference>
<evidence type="ECO:0000256" key="5">
    <source>
        <dbReference type="SAM" id="SignalP"/>
    </source>
</evidence>
<dbReference type="PROSITE" id="PS51257">
    <property type="entry name" value="PROKAR_LIPOPROTEIN"/>
    <property type="match status" value="1"/>
</dbReference>
<dbReference type="GO" id="GO:0030313">
    <property type="term" value="C:cell envelope"/>
    <property type="evidence" value="ECO:0007669"/>
    <property type="project" value="UniProtKB-SubCell"/>
</dbReference>
<dbReference type="Proteomes" id="UP000516316">
    <property type="component" value="Chromosome"/>
</dbReference>
<dbReference type="Pfam" id="PF25876">
    <property type="entry name" value="HH_MFP_RND"/>
    <property type="match status" value="1"/>
</dbReference>
<comment type="similarity">
    <text evidence="2">Belongs to the membrane fusion protein (MFP) (TC 8.A.1) family.</text>
</comment>
<dbReference type="SUPFAM" id="SSF111369">
    <property type="entry name" value="HlyD-like secretion proteins"/>
    <property type="match status" value="1"/>
</dbReference>
<name>A0AAQ0ATH4_9PSED</name>
<keyword evidence="3 4" id="KW-0175">Coiled coil</keyword>
<dbReference type="RefSeq" id="WP_038631359.1">
    <property type="nucleotide sequence ID" value="NZ_CP008696.1"/>
</dbReference>
<keyword evidence="5" id="KW-0732">Signal</keyword>
<evidence type="ECO:0000259" key="7">
    <source>
        <dbReference type="Pfam" id="PF25917"/>
    </source>
</evidence>
<evidence type="ECO:0000256" key="4">
    <source>
        <dbReference type="SAM" id="Coils"/>
    </source>
</evidence>
<evidence type="ECO:0000313" key="11">
    <source>
        <dbReference type="Proteomes" id="UP000516316"/>
    </source>
</evidence>
<dbReference type="Gene3D" id="1.10.287.470">
    <property type="entry name" value="Helix hairpin bin"/>
    <property type="match status" value="1"/>
</dbReference>
<dbReference type="InterPro" id="IPR058627">
    <property type="entry name" value="MdtA-like_C"/>
</dbReference>
<dbReference type="Gene3D" id="2.40.30.170">
    <property type="match status" value="1"/>
</dbReference>
<dbReference type="GO" id="GO:0022857">
    <property type="term" value="F:transmembrane transporter activity"/>
    <property type="evidence" value="ECO:0007669"/>
    <property type="project" value="InterPro"/>
</dbReference>
<dbReference type="NCBIfam" id="TIGR01730">
    <property type="entry name" value="RND_mfp"/>
    <property type="match status" value="1"/>
</dbReference>
<organism evidence="10 11">
    <name type="scientific">Pseudomonas chlororaphis</name>
    <dbReference type="NCBI Taxonomy" id="587753"/>
    <lineage>
        <taxon>Bacteria</taxon>
        <taxon>Pseudomonadati</taxon>
        <taxon>Pseudomonadota</taxon>
        <taxon>Gammaproteobacteria</taxon>
        <taxon>Pseudomonadales</taxon>
        <taxon>Pseudomonadaceae</taxon>
        <taxon>Pseudomonas</taxon>
    </lineage>
</organism>
<dbReference type="Pfam" id="PF25954">
    <property type="entry name" value="Beta-barrel_RND_2"/>
    <property type="match status" value="1"/>
</dbReference>
<protein>
    <submittedName>
        <fullName evidence="10">Efflux RND transporter periplasmic adaptor subunit</fullName>
    </submittedName>
</protein>
<sequence length="396" mass="42672">MKPGLSAMKSKPMKFAALSAVSLALLSALSGCGPDQVLAPPAPPTVSVSQPVSRQIIDWDSFTGRFEATDSVEVRSRVSGYLEKVAFTDGAIVKKGDLLFVIDSRSFQAAVVQAQGKLAQVRSQLALAEQEYARAKVLIESKTIARSLYDQRLQARQAAQAEVLSAEGALSNARLDLEFTRITAPMSGRISRKLISEGNLVNGGNNNATLLTTIVSLDPIDIYFDIDEQSYLKYRRQEQGAAGQNPVRIALPGQSEPTLSGRMDFIDNRLDPSTGTLRQRARVANPDLRLSPGQFGRVQFSGRPSYQALLLPDTAISVDATRKVVYVLNAQNQVELRPVQLGKLHDGLREVASGLLPEDRVIVDGIQRVRVGETATASEQALALAPKAPASEGAPL</sequence>
<dbReference type="Pfam" id="PF25967">
    <property type="entry name" value="RND-MFP_C"/>
    <property type="match status" value="1"/>
</dbReference>
<evidence type="ECO:0000259" key="8">
    <source>
        <dbReference type="Pfam" id="PF25954"/>
    </source>
</evidence>
<evidence type="ECO:0000259" key="6">
    <source>
        <dbReference type="Pfam" id="PF25876"/>
    </source>
</evidence>
<comment type="subcellular location">
    <subcellularLocation>
        <location evidence="1">Cell inner membrane</location>
        <topology evidence="1">Lipid-anchor</topology>
    </subcellularLocation>
</comment>
<dbReference type="InterPro" id="IPR058625">
    <property type="entry name" value="MdtA-like_BSH"/>
</dbReference>
<evidence type="ECO:0000313" key="10">
    <source>
        <dbReference type="EMBL" id="QNR49903.1"/>
    </source>
</evidence>
<dbReference type="InterPro" id="IPR006143">
    <property type="entry name" value="RND_pump_MFP"/>
</dbReference>
<dbReference type="PANTHER" id="PTHR30158">
    <property type="entry name" value="ACRA/E-RELATED COMPONENT OF DRUG EFFLUX TRANSPORTER"/>
    <property type="match status" value="1"/>
</dbReference>
<evidence type="ECO:0000256" key="2">
    <source>
        <dbReference type="ARBA" id="ARBA00009477"/>
    </source>
</evidence>
<dbReference type="GO" id="GO:0046677">
    <property type="term" value="P:response to antibiotic"/>
    <property type="evidence" value="ECO:0007669"/>
    <property type="project" value="TreeGrafter"/>
</dbReference>
<feature type="domain" description="Multidrug resistance protein MdtA-like C-terminal permuted SH3" evidence="9">
    <location>
        <begin position="307"/>
        <end position="368"/>
    </location>
</feature>
<dbReference type="Pfam" id="PF25917">
    <property type="entry name" value="BSH_RND"/>
    <property type="match status" value="1"/>
</dbReference>
<feature type="signal peptide" evidence="5">
    <location>
        <begin position="1"/>
        <end position="33"/>
    </location>
</feature>
<dbReference type="Gene3D" id="2.40.50.100">
    <property type="match status" value="1"/>
</dbReference>